<evidence type="ECO:0000313" key="5">
    <source>
        <dbReference type="EMBL" id="RAQ95513.1"/>
    </source>
</evidence>
<dbReference type="InterPro" id="IPR035897">
    <property type="entry name" value="Toll_tir_struct_dom_sf"/>
</dbReference>
<evidence type="ECO:0000256" key="2">
    <source>
        <dbReference type="ARBA" id="ARBA00022803"/>
    </source>
</evidence>
<dbReference type="GO" id="GO:0043531">
    <property type="term" value="F:ADP binding"/>
    <property type="evidence" value="ECO:0007669"/>
    <property type="project" value="InterPro"/>
</dbReference>
<dbReference type="SMART" id="SM00028">
    <property type="entry name" value="TPR"/>
    <property type="match status" value="7"/>
</dbReference>
<dbReference type="InterPro" id="IPR011990">
    <property type="entry name" value="TPR-like_helical_dom_sf"/>
</dbReference>
<feature type="repeat" description="TPR" evidence="3">
    <location>
        <begin position="711"/>
        <end position="744"/>
    </location>
</feature>
<feature type="repeat" description="TPR" evidence="3">
    <location>
        <begin position="627"/>
        <end position="660"/>
    </location>
</feature>
<dbReference type="InterPro" id="IPR000157">
    <property type="entry name" value="TIR_dom"/>
</dbReference>
<dbReference type="EMBL" id="MCIF01000002">
    <property type="protein sequence ID" value="RAQ95513.1"/>
    <property type="molecule type" value="Genomic_DNA"/>
</dbReference>
<dbReference type="InterPro" id="IPR019734">
    <property type="entry name" value="TPR_rpt"/>
</dbReference>
<dbReference type="Pfam" id="PF00931">
    <property type="entry name" value="NB-ARC"/>
    <property type="match status" value="1"/>
</dbReference>
<dbReference type="SMART" id="SM00255">
    <property type="entry name" value="TIR"/>
    <property type="match status" value="1"/>
</dbReference>
<dbReference type="OrthoDB" id="136988at2"/>
<evidence type="ECO:0000256" key="1">
    <source>
        <dbReference type="ARBA" id="ARBA00022737"/>
    </source>
</evidence>
<dbReference type="Proteomes" id="UP000248706">
    <property type="component" value="Unassembled WGS sequence"/>
</dbReference>
<dbReference type="PROSITE" id="PS50293">
    <property type="entry name" value="TPR_REGION"/>
    <property type="match status" value="1"/>
</dbReference>
<feature type="repeat" description="TPR" evidence="3">
    <location>
        <begin position="795"/>
        <end position="828"/>
    </location>
</feature>
<feature type="repeat" description="TPR" evidence="3">
    <location>
        <begin position="837"/>
        <end position="870"/>
    </location>
</feature>
<feature type="domain" description="TIR" evidence="4">
    <location>
        <begin position="2"/>
        <end position="144"/>
    </location>
</feature>
<dbReference type="Pfam" id="PF13374">
    <property type="entry name" value="TPR_10"/>
    <property type="match status" value="1"/>
</dbReference>
<feature type="repeat" description="TPR" evidence="3">
    <location>
        <begin position="753"/>
        <end position="786"/>
    </location>
</feature>
<keyword evidence="2 3" id="KW-0802">TPR repeat</keyword>
<keyword evidence="6" id="KW-1185">Reference proteome</keyword>
<evidence type="ECO:0000259" key="4">
    <source>
        <dbReference type="SMART" id="SM00255"/>
    </source>
</evidence>
<gene>
    <name evidence="5" type="ORF">A4R35_08190</name>
</gene>
<reference evidence="5 6" key="1">
    <citation type="submission" date="2016-08" db="EMBL/GenBank/DDBJ databases">
        <title>Analysis of Carbohydrate Active Enzymes in Thermogemmatispora T81 Reveals Carbohydrate Degradation Ability.</title>
        <authorList>
            <person name="Tomazini A."/>
            <person name="Lal S."/>
            <person name="Stott M."/>
            <person name="Henrissat B."/>
            <person name="Polikarpov I."/>
            <person name="Sparling R."/>
            <person name="Levin D.B."/>
        </authorList>
    </citation>
    <scope>NUCLEOTIDE SEQUENCE [LARGE SCALE GENOMIC DNA]</scope>
    <source>
        <strain evidence="5 6">T81</strain>
    </source>
</reference>
<accession>A0A328VIM0</accession>
<dbReference type="PANTHER" id="PTHR45641:SF19">
    <property type="entry name" value="NEPHROCYSTIN-3"/>
    <property type="match status" value="1"/>
</dbReference>
<dbReference type="RefSeq" id="WP_112428305.1">
    <property type="nucleotide sequence ID" value="NZ_MCIF01000002.1"/>
</dbReference>
<dbReference type="SUPFAM" id="SSF48452">
    <property type="entry name" value="TPR-like"/>
    <property type="match status" value="2"/>
</dbReference>
<dbReference type="GO" id="GO:0007165">
    <property type="term" value="P:signal transduction"/>
    <property type="evidence" value="ECO:0007669"/>
    <property type="project" value="InterPro"/>
</dbReference>
<dbReference type="Gene3D" id="1.25.40.10">
    <property type="entry name" value="Tetratricopeptide repeat domain"/>
    <property type="match status" value="3"/>
</dbReference>
<dbReference type="AlphaFoldDB" id="A0A328VIM0"/>
<dbReference type="InterPro" id="IPR056681">
    <property type="entry name" value="DUF7779"/>
</dbReference>
<name>A0A328VIM0_9CHLR</name>
<dbReference type="Pfam" id="PF25000">
    <property type="entry name" value="DUF7779"/>
    <property type="match status" value="1"/>
</dbReference>
<evidence type="ECO:0000313" key="6">
    <source>
        <dbReference type="Proteomes" id="UP000248706"/>
    </source>
</evidence>
<proteinExistence type="predicted"/>
<sequence length="976" mass="108944">MAVKVFLAYTFKDEAARNELINHLYQLRWQGLIADWEERATGQGLSWQESGEISSALERAQLILLLVSPDFVHSAYCYSAELKVALQRHNAGLARVIPVLVRPTEREDTPLADLAVLPTNGVAISAWEDREAAWQQVIAELGTWLAAAASASAISTAAIPLPPPPTPPVEPAIAASSSSSPSLWLVPYRRNPLFTGRSSLLAYLHDMPISNKASAVTPPQVVSGPAGSGKTQLALEYAYRYGHEYEAVLWVNAASRQLLIHELARIAEVLELPERVLPNQYLVALAVRRWLEKQSGWLLILDNVADGETIRDLLPVGARGHQILLARQPLALPKAMQVTLPVLTAEEAALLLLRAAGLLPVEATLEQAPPAEASRADEVVAVLRAYPLALALAGAYIETEQCSLSSYLNLYKQASVELQRSIRSATHQVDSLFEPLAAVLHISLSRAERISPSAAELLRLCSFLQPDHLPLELLVSGGSELGESLGQLLLEHFDLLRLIHELRRFALVDYSRGSLVLHRLVSAFVRQRLSRESCLLWAEQTIRLVESACQSETATPMALCRAYLPHLLTCARWVAEWQLVSPDAARLLEQTGYYLQRCVAYREAEPLLRRALLIREQQLGPEHPELSASLYNLGLFYEEQGRSPEAEALYWRVVAIEERQAGNDHQGLTRALYRLALLYRDRRDFERAESLFLQVLESWQQELAPEHPLLATLYHELATLYRAQGRYEQAELLYQRALRMREHLLGGEHPAVAQTLSALGSLYHAQRHHEQAEQCYLKALAIHEGLPLAEQLDLATTLNNLALLYRETGRYGQAELLYQRALAIYRQLVGDEHPYTASCLENLAMLYHDRGEYERAEPLYQSALQIRERMLGADHPALAINLNNLATLYTALHKYGPARALFKRALEIGERVFGKNHPTYARFLENYALLLQQTRQVSRALELRARAREIQARQAQSLSIGQAGTGAAPGRAVVSN</sequence>
<dbReference type="Gene3D" id="3.40.50.10140">
    <property type="entry name" value="Toll/interleukin-1 receptor homology (TIR) domain"/>
    <property type="match status" value="1"/>
</dbReference>
<keyword evidence="1" id="KW-0677">Repeat</keyword>
<dbReference type="PROSITE" id="PS50005">
    <property type="entry name" value="TPR"/>
    <property type="match status" value="5"/>
</dbReference>
<organism evidence="5 6">
    <name type="scientific">Thermogemmatispora tikiterensis</name>
    <dbReference type="NCBI Taxonomy" id="1825093"/>
    <lineage>
        <taxon>Bacteria</taxon>
        <taxon>Bacillati</taxon>
        <taxon>Chloroflexota</taxon>
        <taxon>Ktedonobacteria</taxon>
        <taxon>Thermogemmatisporales</taxon>
        <taxon>Thermogemmatisporaceae</taxon>
        <taxon>Thermogemmatispora</taxon>
    </lineage>
</organism>
<dbReference type="SUPFAM" id="SSF52200">
    <property type="entry name" value="Toll/Interleukin receptor TIR domain"/>
    <property type="match status" value="1"/>
</dbReference>
<dbReference type="SUPFAM" id="SSF52540">
    <property type="entry name" value="P-loop containing nucleoside triphosphate hydrolases"/>
    <property type="match status" value="1"/>
</dbReference>
<evidence type="ECO:0000256" key="3">
    <source>
        <dbReference type="PROSITE-ProRule" id="PRU00339"/>
    </source>
</evidence>
<protein>
    <recommendedName>
        <fullName evidence="4">TIR domain-containing protein</fullName>
    </recommendedName>
</protein>
<dbReference type="Gene3D" id="3.40.50.300">
    <property type="entry name" value="P-loop containing nucleotide triphosphate hydrolases"/>
    <property type="match status" value="1"/>
</dbReference>
<dbReference type="NCBIfam" id="NF040586">
    <property type="entry name" value="FxSxx_TPR"/>
    <property type="match status" value="1"/>
</dbReference>
<dbReference type="Pfam" id="PF13676">
    <property type="entry name" value="TIR_2"/>
    <property type="match status" value="1"/>
</dbReference>
<comment type="caution">
    <text evidence="5">The sequence shown here is derived from an EMBL/GenBank/DDBJ whole genome shotgun (WGS) entry which is preliminary data.</text>
</comment>
<dbReference type="PANTHER" id="PTHR45641">
    <property type="entry name" value="TETRATRICOPEPTIDE REPEAT PROTEIN (AFU_ORTHOLOGUE AFUA_6G03870)"/>
    <property type="match status" value="1"/>
</dbReference>
<dbReference type="InterPro" id="IPR027417">
    <property type="entry name" value="P-loop_NTPase"/>
</dbReference>
<dbReference type="Pfam" id="PF13424">
    <property type="entry name" value="TPR_12"/>
    <property type="match status" value="4"/>
</dbReference>
<dbReference type="InterPro" id="IPR002182">
    <property type="entry name" value="NB-ARC"/>
</dbReference>